<evidence type="ECO:0000256" key="3">
    <source>
        <dbReference type="ARBA" id="ARBA00011738"/>
    </source>
</evidence>
<feature type="binding site" evidence="7">
    <location>
        <position position="77"/>
    </location>
    <ligand>
        <name>Zn(2+)</name>
        <dbReference type="ChEBI" id="CHEBI:29105"/>
        <label>1</label>
    </ligand>
</feature>
<keyword evidence="5 10" id="KW-0378">Hydrolase</keyword>
<feature type="binding site" evidence="7">
    <location>
        <position position="178"/>
    </location>
    <ligand>
        <name>Zn(2+)</name>
        <dbReference type="ChEBI" id="CHEBI:29105"/>
        <label>1</label>
    </ligand>
</feature>
<keyword evidence="7" id="KW-0862">Zinc</keyword>
<name>A0A402A196_9CHLR</name>
<reference evidence="11" key="1">
    <citation type="submission" date="2018-12" db="EMBL/GenBank/DDBJ databases">
        <title>Tengunoibacter tsumagoiensis gen. nov., sp. nov., Dictyobacter kobayashii sp. nov., D. alpinus sp. nov., and D. joshuensis sp. nov. and description of Dictyobacteraceae fam. nov. within the order Ktedonobacterales isolated from Tengu-no-mugimeshi.</title>
        <authorList>
            <person name="Wang C.M."/>
            <person name="Zheng Y."/>
            <person name="Sakai Y."/>
            <person name="Toyoda A."/>
            <person name="Minakuchi Y."/>
            <person name="Abe K."/>
            <person name="Yokota A."/>
            <person name="Yabe S."/>
        </authorList>
    </citation>
    <scope>NUCLEOTIDE SEQUENCE [LARGE SCALE GENOMIC DNA]</scope>
    <source>
        <strain evidence="11">Uno3</strain>
    </source>
</reference>
<dbReference type="SUPFAM" id="SSF53187">
    <property type="entry name" value="Zn-dependent exopeptidases"/>
    <property type="match status" value="1"/>
</dbReference>
<gene>
    <name evidence="10" type="ORF">KTT_27040</name>
</gene>
<protein>
    <submittedName>
        <fullName evidence="10">Zn-dependent hydrolase</fullName>
    </submittedName>
</protein>
<dbReference type="EMBL" id="BIFR01000001">
    <property type="protein sequence ID" value="GCE12845.1"/>
    <property type="molecule type" value="Genomic_DNA"/>
</dbReference>
<evidence type="ECO:0000259" key="9">
    <source>
        <dbReference type="Pfam" id="PF07687"/>
    </source>
</evidence>
<dbReference type="CDD" id="cd03884">
    <property type="entry name" value="M20_bAS"/>
    <property type="match status" value="1"/>
</dbReference>
<dbReference type="Pfam" id="PF07687">
    <property type="entry name" value="M20_dimer"/>
    <property type="match status" value="1"/>
</dbReference>
<dbReference type="InterPro" id="IPR011650">
    <property type="entry name" value="Peptidase_M20_dimer"/>
</dbReference>
<keyword evidence="11" id="KW-1185">Reference proteome</keyword>
<dbReference type="NCBIfam" id="NF006775">
    <property type="entry name" value="PRK09290.2-5"/>
    <property type="match status" value="1"/>
</dbReference>
<keyword evidence="4 7" id="KW-0479">Metal-binding</keyword>
<dbReference type="AlphaFoldDB" id="A0A402A196"/>
<comment type="similarity">
    <text evidence="2">Belongs to the peptidase M20 family.</text>
</comment>
<comment type="cofactor">
    <cofactor evidence="1">
        <name>Mn(2+)</name>
        <dbReference type="ChEBI" id="CHEBI:29035"/>
    </cofactor>
</comment>
<dbReference type="Gene3D" id="3.40.630.10">
    <property type="entry name" value="Zn peptidases"/>
    <property type="match status" value="1"/>
</dbReference>
<evidence type="ECO:0000313" key="10">
    <source>
        <dbReference type="EMBL" id="GCE12845.1"/>
    </source>
</evidence>
<organism evidence="10 11">
    <name type="scientific">Tengunoibacter tsumagoiensis</name>
    <dbReference type="NCBI Taxonomy" id="2014871"/>
    <lineage>
        <taxon>Bacteria</taxon>
        <taxon>Bacillati</taxon>
        <taxon>Chloroflexota</taxon>
        <taxon>Ktedonobacteria</taxon>
        <taxon>Ktedonobacterales</taxon>
        <taxon>Dictyobacteraceae</taxon>
        <taxon>Tengunoibacter</taxon>
    </lineage>
</organism>
<feature type="binding site" evidence="8">
    <location>
        <position position="275"/>
    </location>
    <ligand>
        <name>allantoate</name>
        <dbReference type="ChEBI" id="CHEBI:17536"/>
    </ligand>
</feature>
<evidence type="ECO:0000313" key="11">
    <source>
        <dbReference type="Proteomes" id="UP000287352"/>
    </source>
</evidence>
<comment type="subunit">
    <text evidence="3">Homodimer.</text>
</comment>
<feature type="domain" description="Peptidase M20 dimerisation" evidence="9">
    <location>
        <begin position="199"/>
        <end position="284"/>
    </location>
</feature>
<evidence type="ECO:0000256" key="1">
    <source>
        <dbReference type="ARBA" id="ARBA00001936"/>
    </source>
</evidence>
<proteinExistence type="inferred from homology"/>
<accession>A0A402A196</accession>
<evidence type="ECO:0000256" key="8">
    <source>
        <dbReference type="PIRSR" id="PIRSR001235-2"/>
    </source>
</evidence>
<dbReference type="InterPro" id="IPR002933">
    <property type="entry name" value="Peptidase_M20"/>
</dbReference>
<dbReference type="PIRSF" id="PIRSF001235">
    <property type="entry name" value="Amidase_carbamoylase"/>
    <property type="match status" value="1"/>
</dbReference>
<evidence type="ECO:0000256" key="4">
    <source>
        <dbReference type="ARBA" id="ARBA00022723"/>
    </source>
</evidence>
<dbReference type="GO" id="GO:0046872">
    <property type="term" value="F:metal ion binding"/>
    <property type="evidence" value="ECO:0007669"/>
    <property type="project" value="UniProtKB-KW"/>
</dbReference>
<evidence type="ECO:0000256" key="5">
    <source>
        <dbReference type="ARBA" id="ARBA00022801"/>
    </source>
</evidence>
<comment type="caution">
    <text evidence="10">The sequence shown here is derived from an EMBL/GenBank/DDBJ whole genome shotgun (WGS) entry which is preliminary data.</text>
</comment>
<dbReference type="SUPFAM" id="SSF55031">
    <property type="entry name" value="Bacterial exopeptidase dimerisation domain"/>
    <property type="match status" value="1"/>
</dbReference>
<feature type="binding site" evidence="7">
    <location>
        <position position="77"/>
    </location>
    <ligand>
        <name>Zn(2+)</name>
        <dbReference type="ChEBI" id="CHEBI:29105"/>
        <label>2</label>
    </ligand>
</feature>
<dbReference type="PANTHER" id="PTHR32494:SF19">
    <property type="entry name" value="ALLANTOATE DEIMINASE-RELATED"/>
    <property type="match status" value="1"/>
</dbReference>
<dbReference type="InterPro" id="IPR010158">
    <property type="entry name" value="Amidase_Cbmase"/>
</dbReference>
<dbReference type="Pfam" id="PF01546">
    <property type="entry name" value="Peptidase_M20"/>
    <property type="match status" value="1"/>
</dbReference>
<feature type="binding site" evidence="7">
    <location>
        <position position="66"/>
    </location>
    <ligand>
        <name>Zn(2+)</name>
        <dbReference type="ChEBI" id="CHEBI:29105"/>
        <label>1</label>
    </ligand>
</feature>
<feature type="binding site" evidence="7">
    <location>
        <position position="112"/>
    </location>
    <ligand>
        <name>Zn(2+)</name>
        <dbReference type="ChEBI" id="CHEBI:29105"/>
        <label>2</label>
    </ligand>
</feature>
<feature type="binding site" evidence="8">
    <location>
        <position position="262"/>
    </location>
    <ligand>
        <name>allantoate</name>
        <dbReference type="ChEBI" id="CHEBI:17536"/>
    </ligand>
</feature>
<evidence type="ECO:0000256" key="6">
    <source>
        <dbReference type="ARBA" id="ARBA00023211"/>
    </source>
</evidence>
<dbReference type="NCBIfam" id="TIGR01879">
    <property type="entry name" value="hydantase"/>
    <property type="match status" value="1"/>
</dbReference>
<sequence length="401" mass="43643">MLARYSESPYQLTRRFASTAMQQVNGIVAQWMRSAGMTVRTDAVGNLIGRYEGTHSGARTLLLGSHLDTVIDAGKYDGIFGVLAALACVERLQQEQRRLPFAIEILAFADEEGLRYNYAYIGSKAVAGTFDCRALTLTDANNLTMSEAICAFGGDPAILRQGRPYWSPADLIGYYELHIEQGPVLEVLDLPVAIVSAISGQSRLRLEFLGQAGHAGTVPMSLRSDALCAAAEFILAVEAIASAESGLVATVGKLTVQPGAPNVIPGQVTLSLDVRHQEDRIREQACRDLHILALELAEQRNVSLVWEEIQASRTVPCSPRLIDQLQKALVNVNQTIQFLPSGAGHDAVAMSDLTEVAMLFLRCRGGISHHPDEMIKQADVEIALEVTEQFLSLLAEQEECR</sequence>
<dbReference type="PANTHER" id="PTHR32494">
    <property type="entry name" value="ALLANTOATE DEIMINASE-RELATED"/>
    <property type="match status" value="1"/>
</dbReference>
<evidence type="ECO:0000256" key="2">
    <source>
        <dbReference type="ARBA" id="ARBA00006153"/>
    </source>
</evidence>
<dbReference type="Gene3D" id="3.30.70.360">
    <property type="match status" value="1"/>
</dbReference>
<dbReference type="InterPro" id="IPR036264">
    <property type="entry name" value="Bact_exopeptidase_dim_dom"/>
</dbReference>
<keyword evidence="6" id="KW-0464">Manganese</keyword>
<comment type="cofactor">
    <cofactor evidence="7">
        <name>Zn(2+)</name>
        <dbReference type="ChEBI" id="CHEBI:29105"/>
    </cofactor>
    <text evidence="7">Binds 2 Zn(2+) ions per subunit.</text>
</comment>
<feature type="binding site" evidence="7">
    <location>
        <position position="369"/>
    </location>
    <ligand>
        <name>Zn(2+)</name>
        <dbReference type="ChEBI" id="CHEBI:29105"/>
        <label>2</label>
    </ligand>
</feature>
<dbReference type="GO" id="GO:0016813">
    <property type="term" value="F:hydrolase activity, acting on carbon-nitrogen (but not peptide) bonds, in linear amidines"/>
    <property type="evidence" value="ECO:0007669"/>
    <property type="project" value="InterPro"/>
</dbReference>
<dbReference type="Proteomes" id="UP000287352">
    <property type="component" value="Unassembled WGS sequence"/>
</dbReference>
<evidence type="ECO:0000256" key="7">
    <source>
        <dbReference type="PIRSR" id="PIRSR001235-1"/>
    </source>
</evidence>
<feature type="binding site" evidence="8">
    <location>
        <position position="203"/>
    </location>
    <ligand>
        <name>allantoate</name>
        <dbReference type="ChEBI" id="CHEBI:17536"/>
    </ligand>
</feature>
<dbReference type="PROSITE" id="PS00758">
    <property type="entry name" value="ARGE_DAPE_CPG2_1"/>
    <property type="match status" value="1"/>
</dbReference>
<dbReference type="InterPro" id="IPR001261">
    <property type="entry name" value="ArgE/DapE_CS"/>
</dbReference>